<dbReference type="Pfam" id="PF01638">
    <property type="entry name" value="HxlR"/>
    <property type="match status" value="1"/>
</dbReference>
<evidence type="ECO:0000313" key="5">
    <source>
        <dbReference type="EMBL" id="SHK98346.1"/>
    </source>
</evidence>
<dbReference type="SUPFAM" id="SSF46785">
    <property type="entry name" value="Winged helix' DNA-binding domain"/>
    <property type="match status" value="1"/>
</dbReference>
<dbReference type="InterPro" id="IPR002577">
    <property type="entry name" value="HTH_HxlR"/>
</dbReference>
<dbReference type="PROSITE" id="PS51118">
    <property type="entry name" value="HTH_HXLR"/>
    <property type="match status" value="1"/>
</dbReference>
<dbReference type="AlphaFoldDB" id="A0A1M6WXE2"/>
<dbReference type="PANTHER" id="PTHR33204">
    <property type="entry name" value="TRANSCRIPTIONAL REGULATOR, MARR FAMILY"/>
    <property type="match status" value="1"/>
</dbReference>
<dbReference type="InterPro" id="IPR036388">
    <property type="entry name" value="WH-like_DNA-bd_sf"/>
</dbReference>
<dbReference type="Proteomes" id="UP000184363">
    <property type="component" value="Unassembled WGS sequence"/>
</dbReference>
<accession>A0A1M6WXE2</accession>
<keyword evidence="3" id="KW-0804">Transcription</keyword>
<protein>
    <submittedName>
        <fullName evidence="5">Transcriptional regulator, HxlR family</fullName>
    </submittedName>
</protein>
<evidence type="ECO:0000313" key="6">
    <source>
        <dbReference type="Proteomes" id="UP000184363"/>
    </source>
</evidence>
<dbReference type="Gene3D" id="1.10.10.10">
    <property type="entry name" value="Winged helix-like DNA-binding domain superfamily/Winged helix DNA-binding domain"/>
    <property type="match status" value="1"/>
</dbReference>
<reference evidence="5 6" key="1">
    <citation type="submission" date="2016-11" db="EMBL/GenBank/DDBJ databases">
        <authorList>
            <person name="Jaros S."/>
            <person name="Januszkiewicz K."/>
            <person name="Wedrychowicz H."/>
        </authorList>
    </citation>
    <scope>NUCLEOTIDE SEQUENCE [LARGE SCALE GENOMIC DNA]</scope>
    <source>
        <strain evidence="5 6">DSM 43832</strain>
    </source>
</reference>
<evidence type="ECO:0000256" key="3">
    <source>
        <dbReference type="ARBA" id="ARBA00023163"/>
    </source>
</evidence>
<dbReference type="EMBL" id="FRAP01000015">
    <property type="protein sequence ID" value="SHK98346.1"/>
    <property type="molecule type" value="Genomic_DNA"/>
</dbReference>
<evidence type="ECO:0000256" key="1">
    <source>
        <dbReference type="ARBA" id="ARBA00023015"/>
    </source>
</evidence>
<dbReference type="STRING" id="1848.SAMN05443637_115162"/>
<organism evidence="5 6">
    <name type="scientific">Pseudonocardia thermophila</name>
    <dbReference type="NCBI Taxonomy" id="1848"/>
    <lineage>
        <taxon>Bacteria</taxon>
        <taxon>Bacillati</taxon>
        <taxon>Actinomycetota</taxon>
        <taxon>Actinomycetes</taxon>
        <taxon>Pseudonocardiales</taxon>
        <taxon>Pseudonocardiaceae</taxon>
        <taxon>Pseudonocardia</taxon>
    </lineage>
</organism>
<feature type="domain" description="HTH hxlR-type" evidence="4">
    <location>
        <begin position="8"/>
        <end position="105"/>
    </location>
</feature>
<dbReference type="GO" id="GO:0003677">
    <property type="term" value="F:DNA binding"/>
    <property type="evidence" value="ECO:0007669"/>
    <property type="project" value="UniProtKB-KW"/>
</dbReference>
<dbReference type="RefSeq" id="WP_073458613.1">
    <property type="nucleotide sequence ID" value="NZ_CALGVN010000033.1"/>
</dbReference>
<evidence type="ECO:0000259" key="4">
    <source>
        <dbReference type="PROSITE" id="PS51118"/>
    </source>
</evidence>
<dbReference type="PANTHER" id="PTHR33204:SF18">
    <property type="entry name" value="TRANSCRIPTIONAL REGULATORY PROTEIN"/>
    <property type="match status" value="1"/>
</dbReference>
<name>A0A1M6WXE2_PSETH</name>
<evidence type="ECO:0000256" key="2">
    <source>
        <dbReference type="ARBA" id="ARBA00023125"/>
    </source>
</evidence>
<gene>
    <name evidence="5" type="ORF">SAMN05443637_115162</name>
</gene>
<keyword evidence="6" id="KW-1185">Reference proteome</keyword>
<keyword evidence="1" id="KW-0805">Transcription regulation</keyword>
<sequence length="153" mass="16840">MADRGRPCSVAAALSVVGERWALLVVRELLFGNHRFADIARNTAAPRDVLTARLRHLEAAGIVERRRYQDKPARYSYHLTEAGRDLAGVVAALRAWGDRWAVDEPPLAVQHDCGHPFDPAVVCRHCGREATARSLTITKQPKGWDLQGPVAAS</sequence>
<keyword evidence="2" id="KW-0238">DNA-binding</keyword>
<proteinExistence type="predicted"/>
<dbReference type="InterPro" id="IPR036390">
    <property type="entry name" value="WH_DNA-bd_sf"/>
</dbReference>